<evidence type="ECO:0000256" key="8">
    <source>
        <dbReference type="ARBA" id="ARBA00023034"/>
    </source>
</evidence>
<dbReference type="GO" id="GO:0004252">
    <property type="term" value="F:serine-type endopeptidase activity"/>
    <property type="evidence" value="ECO:0007669"/>
    <property type="project" value="InterPro"/>
</dbReference>
<dbReference type="GO" id="GO:0042058">
    <property type="term" value="P:regulation of epidermal growth factor receptor signaling pathway"/>
    <property type="evidence" value="ECO:0007669"/>
    <property type="project" value="UniProtKB-UniRule"/>
</dbReference>
<feature type="transmembrane region" description="Helical" evidence="11">
    <location>
        <begin position="723"/>
        <end position="741"/>
    </location>
</feature>
<dbReference type="SUPFAM" id="SSF144091">
    <property type="entry name" value="Rhomboid-like"/>
    <property type="match status" value="1"/>
</dbReference>
<dbReference type="AlphaFoldDB" id="A0A8C1R7C3"/>
<feature type="domain" description="Inactive rhomboid protein 1/2 N-terminal" evidence="13">
    <location>
        <begin position="96"/>
        <end position="289"/>
    </location>
</feature>
<dbReference type="GO" id="GO:0005789">
    <property type="term" value="C:endoplasmic reticulum membrane"/>
    <property type="evidence" value="ECO:0007669"/>
    <property type="project" value="UniProtKB-SubCell"/>
</dbReference>
<evidence type="ECO:0000256" key="7">
    <source>
        <dbReference type="ARBA" id="ARBA00022989"/>
    </source>
</evidence>
<keyword evidence="15" id="KW-1185">Reference proteome</keyword>
<dbReference type="GO" id="GO:0050709">
    <property type="term" value="P:negative regulation of protein secretion"/>
    <property type="evidence" value="ECO:0007669"/>
    <property type="project" value="UniProtKB-UniRule"/>
</dbReference>
<dbReference type="Gene3D" id="1.20.1540.10">
    <property type="entry name" value="Rhomboid-like"/>
    <property type="match status" value="1"/>
</dbReference>
<evidence type="ECO:0000259" key="13">
    <source>
        <dbReference type="Pfam" id="PF12595"/>
    </source>
</evidence>
<evidence type="ECO:0000313" key="15">
    <source>
        <dbReference type="Proteomes" id="UP000694427"/>
    </source>
</evidence>
<comment type="function">
    <text evidence="1 11">Regulates ADAM17 protease, a sheddase of the epidermal growth factor (EGF) receptor ligands and TNF, thereby plays a role in sleep, cell survival, proliferation, migration and inflammation. Does not exhibit any protease activity on its own.</text>
</comment>
<keyword evidence="5 11" id="KW-0812">Transmembrane</keyword>
<dbReference type="PANTHER" id="PTHR45965">
    <property type="entry name" value="INACTIVE RHOMBOID PROTEIN"/>
    <property type="match status" value="1"/>
</dbReference>
<keyword evidence="10" id="KW-0325">Glycoprotein</keyword>
<feature type="transmembrane region" description="Helical" evidence="11">
    <location>
        <begin position="810"/>
        <end position="831"/>
    </location>
</feature>
<reference evidence="14" key="2">
    <citation type="submission" date="2025-09" db="UniProtKB">
        <authorList>
            <consortium name="Ensembl"/>
        </authorList>
    </citation>
    <scope>IDENTIFICATION</scope>
</reference>
<keyword evidence="6 11" id="KW-0256">Endoplasmic reticulum</keyword>
<evidence type="ECO:0000256" key="2">
    <source>
        <dbReference type="ARBA" id="ARBA00004477"/>
    </source>
</evidence>
<dbReference type="Pfam" id="PF01694">
    <property type="entry name" value="Rhomboid"/>
    <property type="match status" value="1"/>
</dbReference>
<proteinExistence type="inferred from homology"/>
<dbReference type="InterPro" id="IPR022241">
    <property type="entry name" value="iRhom1_2_N"/>
</dbReference>
<feature type="transmembrane region" description="Helical" evidence="11">
    <location>
        <begin position="410"/>
        <end position="433"/>
    </location>
</feature>
<dbReference type="InterPro" id="IPR035952">
    <property type="entry name" value="Rhomboid-like_sf"/>
</dbReference>
<dbReference type="PANTHER" id="PTHR45965:SF4">
    <property type="entry name" value="INACTIVE RHOMBOID PROTEIN 1"/>
    <property type="match status" value="1"/>
</dbReference>
<dbReference type="InterPro" id="IPR051512">
    <property type="entry name" value="Inactive_Rhomboid"/>
</dbReference>
<feature type="domain" description="Peptidase S54 rhomboid" evidence="12">
    <location>
        <begin position="657"/>
        <end position="793"/>
    </location>
</feature>
<keyword evidence="9 11" id="KW-0472">Membrane</keyword>
<dbReference type="GO" id="GO:0000139">
    <property type="term" value="C:Golgi membrane"/>
    <property type="evidence" value="ECO:0007669"/>
    <property type="project" value="UniProtKB-SubCell"/>
</dbReference>
<feature type="transmembrane region" description="Helical" evidence="11">
    <location>
        <begin position="753"/>
        <end position="770"/>
    </location>
</feature>
<feature type="transmembrane region" description="Helical" evidence="11">
    <location>
        <begin position="776"/>
        <end position="798"/>
    </location>
</feature>
<comment type="subcellular location">
    <subcellularLocation>
        <location evidence="2 11">Endoplasmic reticulum membrane</location>
        <topology evidence="2 11">Multi-pass membrane protein</topology>
    </subcellularLocation>
    <subcellularLocation>
        <location evidence="3">Golgi apparatus membrane</location>
        <topology evidence="3">Multi-pass membrane protein</topology>
    </subcellularLocation>
</comment>
<organism evidence="14 15">
    <name type="scientific">Cyprinus carpio</name>
    <name type="common">Common carp</name>
    <dbReference type="NCBI Taxonomy" id="7962"/>
    <lineage>
        <taxon>Eukaryota</taxon>
        <taxon>Metazoa</taxon>
        <taxon>Chordata</taxon>
        <taxon>Craniata</taxon>
        <taxon>Vertebrata</taxon>
        <taxon>Euteleostomi</taxon>
        <taxon>Actinopterygii</taxon>
        <taxon>Neopterygii</taxon>
        <taxon>Teleostei</taxon>
        <taxon>Ostariophysi</taxon>
        <taxon>Cypriniformes</taxon>
        <taxon>Cyprinidae</taxon>
        <taxon>Cyprininae</taxon>
        <taxon>Cyprinus</taxon>
    </lineage>
</organism>
<protein>
    <recommendedName>
        <fullName evidence="11">Inactive rhomboid protein</fullName>
        <shortName evidence="11">iRhom</shortName>
    </recommendedName>
    <alternativeName>
        <fullName evidence="11">Rhomboid family member</fullName>
    </alternativeName>
    <alternativeName>
        <fullName evidence="11">Rhomboid veinlet-like protein</fullName>
    </alternativeName>
</protein>
<sequence length="861" mass="98201">MAEAEDESRNSSLRRKKPPWLRLDIPIAPNPVEEHNNFLQPVMRNSLYLRSASVPTENIQLRCPPVDPNACRRPSVLHKPSISQTIKRGTADWFGVSNDVDATQKWQRKSLRHCTQRYGKLKPQVIREMDLPSQDNLSMTSTETPPPLYVPPTQHGMQRIVDPLARGRAFRNVEEVDGLSIPQTPINPCAASLCSFTSSRSGFNRPPHRRKRESVAKMGFRAAAALVKGRSLREGAARRVQRRSFATASFLDEDTVDFPDELDTSFFAKDGLAHEELSTYADEVFESPSEAAIKETDASRAGDERDLTGSALERTELERSHLMLPLERGWRKGKDGALIQPKVRLRQEVVSVSGQRRGQRITVPVKKLFATEKRPYGLGMVGRLTNRTYRKRIDSYVKKQIEDMNDHRPFFTYWITFVHLLITILAVSIYGIAPVGFSQHETVDSVLRNKGVYENVKFMQQENFWVGPSSEALIHLGAKFSPCMRQDQEVHQLIQEKKNSERHSACCVRNDQSGCLQTSQEDGLSTQTPGTIITLFDFFLPIHITFGFNYLIYHIYTFRICLEPASVTPHEWPDDITKWPICTRYSTGNHTNLPHIDCVITGRPCCIGTKGRCEITSREYCNFMKGYFHEEATLCSQVHCMDDVCGLLPFLNPEIPDQFYRLWLSLFLHAGILHCLVSVCFQMTILRDLEKLAGWLRISIIYILSGITGNLASAIFLPYRAEVGPAGSQFGILACLFVELFQSWQILARPWRAFIKLSCIVLFLFAFGLLPWIDNFAHICGFVSGFFLSFAFLPYISFGRIDMYRKRLQILVALTLFLGIFSSFVVLFYVYPVKCEWCELLTCIPLTDKFCEKYDLNAHLH</sequence>
<dbReference type="Ensembl" id="ENSCCRT00010102680.1">
    <property type="protein sequence ID" value="ENSCCRP00010092567.1"/>
    <property type="gene ID" value="ENSCCRG00010040044.1"/>
</dbReference>
<dbReference type="InterPro" id="IPR022764">
    <property type="entry name" value="Peptidase_S54_rhomboid_dom"/>
</dbReference>
<accession>A0A8C1R7C3</accession>
<evidence type="ECO:0000256" key="1">
    <source>
        <dbReference type="ARBA" id="ARBA00002661"/>
    </source>
</evidence>
<keyword evidence="8" id="KW-0333">Golgi apparatus</keyword>
<dbReference type="FunFam" id="1.20.1540.10:FF:000001">
    <property type="entry name" value="Putative inactive rhomboid protein 1"/>
    <property type="match status" value="1"/>
</dbReference>
<comment type="similarity">
    <text evidence="4 11">Belongs to the peptidase S54 family.</text>
</comment>
<evidence type="ECO:0000256" key="9">
    <source>
        <dbReference type="ARBA" id="ARBA00023136"/>
    </source>
</evidence>
<evidence type="ECO:0000256" key="6">
    <source>
        <dbReference type="ARBA" id="ARBA00022824"/>
    </source>
</evidence>
<keyword evidence="7 11" id="KW-1133">Transmembrane helix</keyword>
<name>A0A8C1R7C3_CYPCA</name>
<evidence type="ECO:0000256" key="11">
    <source>
        <dbReference type="RuleBase" id="RU369051"/>
    </source>
</evidence>
<dbReference type="Proteomes" id="UP000694427">
    <property type="component" value="Unplaced"/>
</dbReference>
<feature type="transmembrane region" description="Helical" evidence="11">
    <location>
        <begin position="662"/>
        <end position="686"/>
    </location>
</feature>
<evidence type="ECO:0000259" key="12">
    <source>
        <dbReference type="Pfam" id="PF01694"/>
    </source>
</evidence>
<evidence type="ECO:0000256" key="10">
    <source>
        <dbReference type="ARBA" id="ARBA00023180"/>
    </source>
</evidence>
<reference evidence="14" key="1">
    <citation type="submission" date="2025-08" db="UniProtKB">
        <authorList>
            <consortium name="Ensembl"/>
        </authorList>
    </citation>
    <scope>IDENTIFICATION</scope>
</reference>
<evidence type="ECO:0000256" key="3">
    <source>
        <dbReference type="ARBA" id="ARBA00004653"/>
    </source>
</evidence>
<evidence type="ECO:0000256" key="5">
    <source>
        <dbReference type="ARBA" id="ARBA00022692"/>
    </source>
</evidence>
<evidence type="ECO:0000256" key="4">
    <source>
        <dbReference type="ARBA" id="ARBA00009045"/>
    </source>
</evidence>
<feature type="transmembrane region" description="Helical" evidence="11">
    <location>
        <begin position="698"/>
        <end position="717"/>
    </location>
</feature>
<dbReference type="Pfam" id="PF12595">
    <property type="entry name" value="iRhom1-2_N"/>
    <property type="match status" value="1"/>
</dbReference>
<evidence type="ECO:0000313" key="14">
    <source>
        <dbReference type="Ensembl" id="ENSCCRP00010092567.1"/>
    </source>
</evidence>